<reference evidence="10 11" key="1">
    <citation type="journal article" date="2019" name="Int. J. Syst. Evol. Microbiol.">
        <title>The Global Catalogue of Microorganisms (GCM) 10K type strain sequencing project: providing services to taxonomists for standard genome sequencing and annotation.</title>
        <authorList>
            <consortium name="The Broad Institute Genomics Platform"/>
            <consortium name="The Broad Institute Genome Sequencing Center for Infectious Disease"/>
            <person name="Wu L."/>
            <person name="Ma J."/>
        </authorList>
    </citation>
    <scope>NUCLEOTIDE SEQUENCE [LARGE SCALE GENOMIC DNA]</scope>
    <source>
        <strain evidence="10 11">JCM 12389</strain>
    </source>
</reference>
<evidence type="ECO:0000256" key="5">
    <source>
        <dbReference type="ARBA" id="ARBA00022842"/>
    </source>
</evidence>
<evidence type="ECO:0000256" key="6">
    <source>
        <dbReference type="ARBA" id="ARBA00023098"/>
    </source>
</evidence>
<comment type="subcellular location">
    <subcellularLocation>
        <location evidence="8">Cytoplasm</location>
    </subcellularLocation>
</comment>
<keyword evidence="4 8" id="KW-0276">Fatty acid metabolism</keyword>
<keyword evidence="6 8" id="KW-0443">Lipid metabolism</keyword>
<protein>
    <recommendedName>
        <fullName evidence="8">Holo-[acyl-carrier-protein] synthase</fullName>
        <shortName evidence="8">Holo-ACP synthase</shortName>
        <ecNumber evidence="8">2.7.8.7</ecNumber>
    </recommendedName>
    <alternativeName>
        <fullName evidence="8">4'-phosphopantetheinyl transferase AcpS</fullName>
    </alternativeName>
</protein>
<feature type="domain" description="4'-phosphopantetheinyl transferase" evidence="9">
    <location>
        <begin position="4"/>
        <end position="104"/>
    </location>
</feature>
<keyword evidence="5 8" id="KW-0460">Magnesium</keyword>
<sequence length="120" mass="13545">MIKGLGVDITEIDRIEQAIRKNNRFPERILSERELKLFHQLSSWRRKVEFAAGRFAAKEAYSKAQGTGIGTAYSFRDIEILPDPQGKPDVFIKGRQEANALVSISHSTEIVFAEVLIQEG</sequence>
<keyword evidence="8" id="KW-0963">Cytoplasm</keyword>
<comment type="catalytic activity">
    <reaction evidence="8">
        <text>apo-[ACP] + CoA = holo-[ACP] + adenosine 3',5'-bisphosphate + H(+)</text>
        <dbReference type="Rhea" id="RHEA:12068"/>
        <dbReference type="Rhea" id="RHEA-COMP:9685"/>
        <dbReference type="Rhea" id="RHEA-COMP:9690"/>
        <dbReference type="ChEBI" id="CHEBI:15378"/>
        <dbReference type="ChEBI" id="CHEBI:29999"/>
        <dbReference type="ChEBI" id="CHEBI:57287"/>
        <dbReference type="ChEBI" id="CHEBI:58343"/>
        <dbReference type="ChEBI" id="CHEBI:64479"/>
        <dbReference type="EC" id="2.7.8.7"/>
    </reaction>
</comment>
<evidence type="ECO:0000256" key="1">
    <source>
        <dbReference type="ARBA" id="ARBA00022516"/>
    </source>
</evidence>
<dbReference type="NCBIfam" id="TIGR00516">
    <property type="entry name" value="acpS"/>
    <property type="match status" value="1"/>
</dbReference>
<keyword evidence="2 8" id="KW-0808">Transferase</keyword>
<evidence type="ECO:0000256" key="2">
    <source>
        <dbReference type="ARBA" id="ARBA00022679"/>
    </source>
</evidence>
<evidence type="ECO:0000256" key="3">
    <source>
        <dbReference type="ARBA" id="ARBA00022723"/>
    </source>
</evidence>
<organism evidence="10 11">
    <name type="scientific">Salinibacillus aidingensis</name>
    <dbReference type="NCBI Taxonomy" id="237684"/>
    <lineage>
        <taxon>Bacteria</taxon>
        <taxon>Bacillati</taxon>
        <taxon>Bacillota</taxon>
        <taxon>Bacilli</taxon>
        <taxon>Bacillales</taxon>
        <taxon>Bacillaceae</taxon>
        <taxon>Salinibacillus</taxon>
    </lineage>
</organism>
<evidence type="ECO:0000313" key="10">
    <source>
        <dbReference type="EMBL" id="GAA0501598.1"/>
    </source>
</evidence>
<keyword evidence="1 8" id="KW-0444">Lipid biosynthesis</keyword>
<dbReference type="Pfam" id="PF01648">
    <property type="entry name" value="ACPS"/>
    <property type="match status" value="1"/>
</dbReference>
<keyword evidence="3 8" id="KW-0479">Metal-binding</keyword>
<comment type="cofactor">
    <cofactor evidence="8">
        <name>Mg(2+)</name>
        <dbReference type="ChEBI" id="CHEBI:18420"/>
    </cofactor>
</comment>
<keyword evidence="11" id="KW-1185">Reference proteome</keyword>
<dbReference type="NCBIfam" id="TIGR00556">
    <property type="entry name" value="pantethn_trn"/>
    <property type="match status" value="1"/>
</dbReference>
<evidence type="ECO:0000256" key="8">
    <source>
        <dbReference type="HAMAP-Rule" id="MF_00101"/>
    </source>
</evidence>
<dbReference type="EMBL" id="BAAADO010000007">
    <property type="protein sequence ID" value="GAA0501598.1"/>
    <property type="molecule type" value="Genomic_DNA"/>
</dbReference>
<dbReference type="Proteomes" id="UP001500880">
    <property type="component" value="Unassembled WGS sequence"/>
</dbReference>
<comment type="caution">
    <text evidence="10">The sequence shown here is derived from an EMBL/GenBank/DDBJ whole genome shotgun (WGS) entry which is preliminary data.</text>
</comment>
<dbReference type="HAMAP" id="MF_00101">
    <property type="entry name" value="AcpS"/>
    <property type="match status" value="1"/>
</dbReference>
<evidence type="ECO:0000313" key="11">
    <source>
        <dbReference type="Proteomes" id="UP001500880"/>
    </source>
</evidence>
<dbReference type="SUPFAM" id="SSF56214">
    <property type="entry name" value="4'-phosphopantetheinyl transferase"/>
    <property type="match status" value="1"/>
</dbReference>
<comment type="similarity">
    <text evidence="8">Belongs to the P-Pant transferase superfamily. AcpS family.</text>
</comment>
<dbReference type="InterPro" id="IPR002582">
    <property type="entry name" value="ACPS"/>
</dbReference>
<feature type="binding site" evidence="8">
    <location>
        <position position="8"/>
    </location>
    <ligand>
        <name>Mg(2+)</name>
        <dbReference type="ChEBI" id="CHEBI:18420"/>
    </ligand>
</feature>
<evidence type="ECO:0000259" key="9">
    <source>
        <dbReference type="Pfam" id="PF01648"/>
    </source>
</evidence>
<dbReference type="RefSeq" id="WP_343843140.1">
    <property type="nucleotide sequence ID" value="NZ_BAAADO010000007.1"/>
</dbReference>
<dbReference type="Gene3D" id="3.90.470.20">
    <property type="entry name" value="4'-phosphopantetheinyl transferase domain"/>
    <property type="match status" value="1"/>
</dbReference>
<evidence type="ECO:0000256" key="4">
    <source>
        <dbReference type="ARBA" id="ARBA00022832"/>
    </source>
</evidence>
<dbReference type="EC" id="2.7.8.7" evidence="8"/>
<comment type="function">
    <text evidence="8">Transfers the 4'-phosphopantetheine moiety from coenzyme A to a Ser of acyl-carrier-protein.</text>
</comment>
<dbReference type="InterPro" id="IPR037143">
    <property type="entry name" value="4-PPantetheinyl_Trfase_dom_sf"/>
</dbReference>
<name>A0ABN1BN05_9BACI</name>
<dbReference type="InterPro" id="IPR004568">
    <property type="entry name" value="Ppantetheine-prot_Trfase_dom"/>
</dbReference>
<accession>A0ABN1BN05</accession>
<dbReference type="InterPro" id="IPR008278">
    <property type="entry name" value="4-PPantetheinyl_Trfase_dom"/>
</dbReference>
<proteinExistence type="inferred from homology"/>
<evidence type="ECO:0000256" key="7">
    <source>
        <dbReference type="ARBA" id="ARBA00023160"/>
    </source>
</evidence>
<keyword evidence="7 8" id="KW-0275">Fatty acid biosynthesis</keyword>
<feature type="binding site" evidence="8">
    <location>
        <position position="59"/>
    </location>
    <ligand>
        <name>Mg(2+)</name>
        <dbReference type="ChEBI" id="CHEBI:18420"/>
    </ligand>
</feature>
<gene>
    <name evidence="8 10" type="primary">acpS</name>
    <name evidence="10" type="ORF">GCM10008986_31370</name>
</gene>